<evidence type="ECO:0000313" key="7">
    <source>
        <dbReference type="EMBL" id="GEN24589.1"/>
    </source>
</evidence>
<keyword evidence="4" id="KW-0472">Membrane</keyword>
<dbReference type="AlphaFoldDB" id="A0A1M7JJY1"/>
<evidence type="ECO:0000313" key="10">
    <source>
        <dbReference type="Proteomes" id="UP000321726"/>
    </source>
</evidence>
<dbReference type="EMBL" id="BJXU01000095">
    <property type="protein sequence ID" value="GEN24589.1"/>
    <property type="molecule type" value="Genomic_DNA"/>
</dbReference>
<comment type="cofactor">
    <cofactor evidence="1">
        <name>Mg(2+)</name>
        <dbReference type="ChEBI" id="CHEBI:18420"/>
    </cofactor>
</comment>
<dbReference type="Proteomes" id="UP000321726">
    <property type="component" value="Unassembled WGS sequence"/>
</dbReference>
<dbReference type="Proteomes" id="UP000184123">
    <property type="component" value="Unassembled WGS sequence"/>
</dbReference>
<evidence type="ECO:0000313" key="8">
    <source>
        <dbReference type="EMBL" id="SHM53235.1"/>
    </source>
</evidence>
<dbReference type="PROSITE" id="PS50887">
    <property type="entry name" value="GGDEF"/>
    <property type="match status" value="1"/>
</dbReference>
<feature type="signal peptide" evidence="5">
    <location>
        <begin position="1"/>
        <end position="22"/>
    </location>
</feature>
<keyword evidence="4" id="KW-0812">Transmembrane</keyword>
<evidence type="ECO:0000256" key="4">
    <source>
        <dbReference type="SAM" id="Phobius"/>
    </source>
</evidence>
<sequence>MARLVLHVLGILLICVPTFALAQEALAQKVVLEDGWEYRWGDSPRLPDGTVLWITDADAPELWQTMSGIGNPPGRNDQNNLWMRHRIPEGNWHQPVLFVSSLNLIGEAYVHGDRIYQHGQLNDNGTGSFAGWTWHAIPLPTGSADEYLYLRLYSTYKDIGLWGKVMVMEKAEVLPMIIADTRADLLVSALCMVIAGLAGLLILASPQQWRLASIGLFALATGIMVIAESDASQLLLARPLLWDYLAAASYFSLPVAMALMLEHWFPQCRHWLLHSIWVAHLAYMFAAVGLAMLGLASLTMAFPVFDVLLLISLTLIGLILFRRHRTFDTDQWLVILSYVAFAIVLITDMLVAHGLVHWYSVPVNLGALVFALVIVLISLRFYARSQRELHHLNSFLEREVEIRTQALETHAERERERATLLAIEHNKSQELAHLIDCLQSIGALESALQRTVDAMPDLLHPLHGAFYRLDPQTGCLKLDAVWPEHHQAPHTLKTPLPSYESLADHLRPGSMTRHQSPSRNYSRLTNEDGGASQYWLLPLDIPRANQQFQRLGVLYLVPHENQHWRTAHSDRTLQFIEMGIGRLSLVLSSICLQEELATMSYQDGLTGLHNRRYFDELMAHEAAIAIRKRSPLSLAIIDIDHFKQFNDRHGHAAGDSVLCSVSRMLSNSFRDIDVVCRLGGEEFVVLLPGAQADDALQRISRMTRALSESAFRYGEASLGTVSVSCGIASYPANTNDPHALLLLADKALYRAKAEGRARITIASHDDAPS</sequence>
<dbReference type="SMART" id="SM00267">
    <property type="entry name" value="GGDEF"/>
    <property type="match status" value="1"/>
</dbReference>
<dbReference type="EMBL" id="FRCA01000009">
    <property type="protein sequence ID" value="SHM53235.1"/>
    <property type="molecule type" value="Genomic_DNA"/>
</dbReference>
<reference evidence="7 10" key="2">
    <citation type="submission" date="2019-07" db="EMBL/GenBank/DDBJ databases">
        <title>Whole genome shotgun sequence of Halomonas cupida NBRC 102219.</title>
        <authorList>
            <person name="Hosoyama A."/>
            <person name="Uohara A."/>
            <person name="Ohji S."/>
            <person name="Ichikawa N."/>
        </authorList>
    </citation>
    <scope>NUCLEOTIDE SEQUENCE [LARGE SCALE GENOMIC DNA]</scope>
    <source>
        <strain evidence="7 10">NBRC 102219</strain>
    </source>
</reference>
<reference evidence="8 9" key="1">
    <citation type="submission" date="2016-11" db="EMBL/GenBank/DDBJ databases">
        <authorList>
            <person name="Jaros S."/>
            <person name="Januszkiewicz K."/>
            <person name="Wedrychowicz H."/>
        </authorList>
    </citation>
    <scope>NUCLEOTIDE SEQUENCE [LARGE SCALE GENOMIC DNA]</scope>
    <source>
        <strain evidence="8 9">DSM 4740</strain>
    </source>
</reference>
<dbReference type="Gene3D" id="3.30.70.270">
    <property type="match status" value="1"/>
</dbReference>
<feature type="chain" id="PRO_5012884349" description="diguanylate cyclase" evidence="5">
    <location>
        <begin position="23"/>
        <end position="769"/>
    </location>
</feature>
<dbReference type="GO" id="GO:0043709">
    <property type="term" value="P:cell adhesion involved in single-species biofilm formation"/>
    <property type="evidence" value="ECO:0007669"/>
    <property type="project" value="TreeGrafter"/>
</dbReference>
<dbReference type="InterPro" id="IPR043128">
    <property type="entry name" value="Rev_trsase/Diguanyl_cyclase"/>
</dbReference>
<dbReference type="NCBIfam" id="TIGR00254">
    <property type="entry name" value="GGDEF"/>
    <property type="match status" value="1"/>
</dbReference>
<feature type="transmembrane region" description="Helical" evidence="4">
    <location>
        <begin position="365"/>
        <end position="383"/>
    </location>
</feature>
<feature type="transmembrane region" description="Helical" evidence="4">
    <location>
        <begin position="333"/>
        <end position="359"/>
    </location>
</feature>
<dbReference type="Pfam" id="PF00990">
    <property type="entry name" value="GGDEF"/>
    <property type="match status" value="1"/>
</dbReference>
<dbReference type="InterPro" id="IPR029787">
    <property type="entry name" value="Nucleotide_cyclase"/>
</dbReference>
<evidence type="ECO:0000256" key="2">
    <source>
        <dbReference type="ARBA" id="ARBA00012528"/>
    </source>
</evidence>
<dbReference type="InterPro" id="IPR000160">
    <property type="entry name" value="GGDEF_dom"/>
</dbReference>
<dbReference type="CDD" id="cd01949">
    <property type="entry name" value="GGDEF"/>
    <property type="match status" value="1"/>
</dbReference>
<dbReference type="OrthoDB" id="9803824at2"/>
<keyword evidence="5" id="KW-0732">Signal</keyword>
<feature type="transmembrane region" description="Helical" evidence="4">
    <location>
        <begin position="211"/>
        <end position="229"/>
    </location>
</feature>
<dbReference type="GO" id="GO:0052621">
    <property type="term" value="F:diguanylate cyclase activity"/>
    <property type="evidence" value="ECO:0007669"/>
    <property type="project" value="UniProtKB-EC"/>
</dbReference>
<dbReference type="GO" id="GO:0005886">
    <property type="term" value="C:plasma membrane"/>
    <property type="evidence" value="ECO:0007669"/>
    <property type="project" value="TreeGrafter"/>
</dbReference>
<organism evidence="8 9">
    <name type="scientific">Halomonas cupida</name>
    <dbReference type="NCBI Taxonomy" id="44933"/>
    <lineage>
        <taxon>Bacteria</taxon>
        <taxon>Pseudomonadati</taxon>
        <taxon>Pseudomonadota</taxon>
        <taxon>Gammaproteobacteria</taxon>
        <taxon>Oceanospirillales</taxon>
        <taxon>Halomonadaceae</taxon>
        <taxon>Halomonas</taxon>
    </lineage>
</organism>
<keyword evidence="10" id="KW-1185">Reference proteome</keyword>
<dbReference type="PANTHER" id="PTHR45138:SF9">
    <property type="entry name" value="DIGUANYLATE CYCLASE DGCM-RELATED"/>
    <property type="match status" value="1"/>
</dbReference>
<dbReference type="FunFam" id="3.30.70.270:FF:000001">
    <property type="entry name" value="Diguanylate cyclase domain protein"/>
    <property type="match status" value="1"/>
</dbReference>
<protein>
    <recommendedName>
        <fullName evidence="2">diguanylate cyclase</fullName>
        <ecNumber evidence="2">2.7.7.65</ecNumber>
    </recommendedName>
</protein>
<feature type="transmembrane region" description="Helical" evidence="4">
    <location>
        <begin position="241"/>
        <end position="259"/>
    </location>
</feature>
<name>A0A1M7JJY1_9GAMM</name>
<feature type="transmembrane region" description="Helical" evidence="4">
    <location>
        <begin position="271"/>
        <end position="294"/>
    </location>
</feature>
<dbReference type="EC" id="2.7.7.65" evidence="2"/>
<feature type="domain" description="GGDEF" evidence="6">
    <location>
        <begin position="630"/>
        <end position="764"/>
    </location>
</feature>
<dbReference type="RefSeq" id="WP_073436218.1">
    <property type="nucleotide sequence ID" value="NZ_BJXU01000095.1"/>
</dbReference>
<dbReference type="PANTHER" id="PTHR45138">
    <property type="entry name" value="REGULATORY COMPONENTS OF SENSORY TRANSDUCTION SYSTEM"/>
    <property type="match status" value="1"/>
</dbReference>
<dbReference type="STRING" id="44933.SAMN05660971_03197"/>
<dbReference type="GO" id="GO:1902201">
    <property type="term" value="P:negative regulation of bacterial-type flagellum-dependent cell motility"/>
    <property type="evidence" value="ECO:0007669"/>
    <property type="project" value="TreeGrafter"/>
</dbReference>
<keyword evidence="4" id="KW-1133">Transmembrane helix</keyword>
<gene>
    <name evidence="7" type="ORF">HCU01_25380</name>
    <name evidence="8" type="ORF">SAMN05660971_03197</name>
</gene>
<comment type="catalytic activity">
    <reaction evidence="3">
        <text>2 GTP = 3',3'-c-di-GMP + 2 diphosphate</text>
        <dbReference type="Rhea" id="RHEA:24898"/>
        <dbReference type="ChEBI" id="CHEBI:33019"/>
        <dbReference type="ChEBI" id="CHEBI:37565"/>
        <dbReference type="ChEBI" id="CHEBI:58805"/>
        <dbReference type="EC" id="2.7.7.65"/>
    </reaction>
</comment>
<accession>A0A1M7JJY1</accession>
<proteinExistence type="predicted"/>
<evidence type="ECO:0000259" key="6">
    <source>
        <dbReference type="PROSITE" id="PS50887"/>
    </source>
</evidence>
<evidence type="ECO:0000256" key="5">
    <source>
        <dbReference type="SAM" id="SignalP"/>
    </source>
</evidence>
<feature type="transmembrane region" description="Helical" evidence="4">
    <location>
        <begin position="185"/>
        <end position="204"/>
    </location>
</feature>
<evidence type="ECO:0000256" key="3">
    <source>
        <dbReference type="ARBA" id="ARBA00034247"/>
    </source>
</evidence>
<feature type="transmembrane region" description="Helical" evidence="4">
    <location>
        <begin position="300"/>
        <end position="321"/>
    </location>
</feature>
<dbReference type="InterPro" id="IPR050469">
    <property type="entry name" value="Diguanylate_Cyclase"/>
</dbReference>
<evidence type="ECO:0000256" key="1">
    <source>
        <dbReference type="ARBA" id="ARBA00001946"/>
    </source>
</evidence>
<evidence type="ECO:0000313" key="9">
    <source>
        <dbReference type="Proteomes" id="UP000184123"/>
    </source>
</evidence>
<dbReference type="SUPFAM" id="SSF55073">
    <property type="entry name" value="Nucleotide cyclase"/>
    <property type="match status" value="1"/>
</dbReference>